<reference evidence="9 10" key="1">
    <citation type="submission" date="2024-02" db="EMBL/GenBank/DDBJ databases">
        <title>Chromosome-scale genome assembly of the rough periwinkle Littorina saxatilis.</title>
        <authorList>
            <person name="De Jode A."/>
            <person name="Faria R."/>
            <person name="Formenti G."/>
            <person name="Sims Y."/>
            <person name="Smith T.P."/>
            <person name="Tracey A."/>
            <person name="Wood J.M.D."/>
            <person name="Zagrodzka Z.B."/>
            <person name="Johannesson K."/>
            <person name="Butlin R.K."/>
            <person name="Leder E.H."/>
        </authorList>
    </citation>
    <scope>NUCLEOTIDE SEQUENCE [LARGE SCALE GENOMIC DNA]</scope>
    <source>
        <strain evidence="9">Snail1</strain>
        <tissue evidence="9">Muscle</tissue>
    </source>
</reference>
<dbReference type="CDD" id="cd17353">
    <property type="entry name" value="MFS_OFA_like"/>
    <property type="match status" value="1"/>
</dbReference>
<feature type="transmembrane region" description="Helical" evidence="7">
    <location>
        <begin position="293"/>
        <end position="314"/>
    </location>
</feature>
<dbReference type="InterPro" id="IPR011701">
    <property type="entry name" value="MFS"/>
</dbReference>
<dbReference type="AlphaFoldDB" id="A0AAN9APU0"/>
<feature type="region of interest" description="Disordered" evidence="6">
    <location>
        <begin position="230"/>
        <end position="275"/>
    </location>
</feature>
<evidence type="ECO:0000313" key="9">
    <source>
        <dbReference type="EMBL" id="KAK7090715.1"/>
    </source>
</evidence>
<feature type="transmembrane region" description="Helical" evidence="7">
    <location>
        <begin position="81"/>
        <end position="101"/>
    </location>
</feature>
<proteinExistence type="predicted"/>
<dbReference type="PANTHER" id="PTHR43385:SF1">
    <property type="entry name" value="RIBOFLAVIN TRANSPORTER RIBJ"/>
    <property type="match status" value="1"/>
</dbReference>
<dbReference type="PANTHER" id="PTHR43385">
    <property type="entry name" value="RIBOFLAVIN TRANSPORTER RIBJ"/>
    <property type="match status" value="1"/>
</dbReference>
<feature type="transmembrane region" description="Helical" evidence="7">
    <location>
        <begin position="140"/>
        <end position="157"/>
    </location>
</feature>
<dbReference type="GO" id="GO:0022857">
    <property type="term" value="F:transmembrane transporter activity"/>
    <property type="evidence" value="ECO:0007669"/>
    <property type="project" value="InterPro"/>
</dbReference>
<gene>
    <name evidence="9" type="ORF">V1264_010477</name>
</gene>
<keyword evidence="2" id="KW-0813">Transport</keyword>
<feature type="transmembrane region" description="Helical" evidence="7">
    <location>
        <begin position="326"/>
        <end position="345"/>
    </location>
</feature>
<keyword evidence="5 7" id="KW-0472">Membrane</keyword>
<feature type="transmembrane region" description="Helical" evidence="7">
    <location>
        <begin position="7"/>
        <end position="28"/>
    </location>
</feature>
<dbReference type="Gene3D" id="1.20.1250.20">
    <property type="entry name" value="MFS general substrate transporter like domains"/>
    <property type="match status" value="2"/>
</dbReference>
<feature type="compositionally biased region" description="Polar residues" evidence="6">
    <location>
        <begin position="258"/>
        <end position="268"/>
    </location>
</feature>
<feature type="transmembrane region" description="Helical" evidence="7">
    <location>
        <begin position="48"/>
        <end position="69"/>
    </location>
</feature>
<protein>
    <recommendedName>
        <fullName evidence="8">Major facilitator superfamily (MFS) profile domain-containing protein</fullName>
    </recommendedName>
</protein>
<feature type="transmembrane region" description="Helical" evidence="7">
    <location>
        <begin position="419"/>
        <end position="438"/>
    </location>
</feature>
<feature type="transmembrane region" description="Helical" evidence="7">
    <location>
        <begin position="107"/>
        <end position="128"/>
    </location>
</feature>
<feature type="domain" description="Major facilitator superfamily (MFS) profile" evidence="8">
    <location>
        <begin position="292"/>
        <end position="477"/>
    </location>
</feature>
<dbReference type="Pfam" id="PF07690">
    <property type="entry name" value="MFS_1"/>
    <property type="match status" value="1"/>
</dbReference>
<feature type="transmembrane region" description="Helical" evidence="7">
    <location>
        <begin position="191"/>
        <end position="213"/>
    </location>
</feature>
<keyword evidence="10" id="KW-1185">Reference proteome</keyword>
<organism evidence="9 10">
    <name type="scientific">Littorina saxatilis</name>
    <dbReference type="NCBI Taxonomy" id="31220"/>
    <lineage>
        <taxon>Eukaryota</taxon>
        <taxon>Metazoa</taxon>
        <taxon>Spiralia</taxon>
        <taxon>Lophotrochozoa</taxon>
        <taxon>Mollusca</taxon>
        <taxon>Gastropoda</taxon>
        <taxon>Caenogastropoda</taxon>
        <taxon>Littorinimorpha</taxon>
        <taxon>Littorinoidea</taxon>
        <taxon>Littorinidae</taxon>
        <taxon>Littorina</taxon>
    </lineage>
</organism>
<feature type="transmembrane region" description="Helical" evidence="7">
    <location>
        <begin position="357"/>
        <end position="378"/>
    </location>
</feature>
<dbReference type="InterPro" id="IPR020846">
    <property type="entry name" value="MFS_dom"/>
</dbReference>
<evidence type="ECO:0000256" key="4">
    <source>
        <dbReference type="ARBA" id="ARBA00022989"/>
    </source>
</evidence>
<feature type="transmembrane region" description="Helical" evidence="7">
    <location>
        <begin position="384"/>
        <end position="407"/>
    </location>
</feature>
<dbReference type="PROSITE" id="PS50850">
    <property type="entry name" value="MFS"/>
    <property type="match status" value="1"/>
</dbReference>
<keyword evidence="3 7" id="KW-0812">Transmembrane</keyword>
<dbReference type="GO" id="GO:0016020">
    <property type="term" value="C:membrane"/>
    <property type="evidence" value="ECO:0007669"/>
    <property type="project" value="UniProtKB-SubCell"/>
</dbReference>
<evidence type="ECO:0000256" key="1">
    <source>
        <dbReference type="ARBA" id="ARBA00004141"/>
    </source>
</evidence>
<evidence type="ECO:0000313" key="10">
    <source>
        <dbReference type="Proteomes" id="UP001374579"/>
    </source>
</evidence>
<dbReference type="Proteomes" id="UP001374579">
    <property type="component" value="Unassembled WGS sequence"/>
</dbReference>
<evidence type="ECO:0000256" key="7">
    <source>
        <dbReference type="SAM" id="Phobius"/>
    </source>
</evidence>
<dbReference type="EMBL" id="JBAMIC010000024">
    <property type="protein sequence ID" value="KAK7090715.1"/>
    <property type="molecule type" value="Genomic_DNA"/>
</dbReference>
<dbReference type="InterPro" id="IPR036259">
    <property type="entry name" value="MFS_trans_sf"/>
</dbReference>
<evidence type="ECO:0000256" key="5">
    <source>
        <dbReference type="ARBA" id="ARBA00023136"/>
    </source>
</evidence>
<comment type="caution">
    <text evidence="9">The sequence shown here is derived from an EMBL/GenBank/DDBJ whole genome shotgun (WGS) entry which is preliminary data.</text>
</comment>
<accession>A0AAN9APU0</accession>
<comment type="subcellular location">
    <subcellularLocation>
        <location evidence="1">Membrane</location>
        <topology evidence="1">Multi-pass membrane protein</topology>
    </subcellularLocation>
</comment>
<feature type="transmembrane region" description="Helical" evidence="7">
    <location>
        <begin position="444"/>
        <end position="465"/>
    </location>
</feature>
<dbReference type="SUPFAM" id="SSF103473">
    <property type="entry name" value="MFS general substrate transporter"/>
    <property type="match status" value="1"/>
</dbReference>
<evidence type="ECO:0000256" key="3">
    <source>
        <dbReference type="ARBA" id="ARBA00022692"/>
    </source>
</evidence>
<keyword evidence="4 7" id="KW-1133">Transmembrane helix</keyword>
<sequence>MAVACRACLVIVAGILIHLTLGTLYTFGNLTPYLTSYIRKRSSPSDLTYGQSVWINAVAAMGQGASMFFGGLMEKRLGPRLTVLLGAWFQSLGVMLTYFAIQYSFAATTITYGLMFGLGIGIAYAVPMAVGMRWLPKRKGLVNGCVVAGFGGGAFIFDQIQTAYINPNNLSPDLTINGDKFFTQDDILDKVPMMFIILGGTYAVMQLIGCLLLTNPPDLPVSYFQLAPSDEENSPMIPESESGDSRESPEQGAAAPASVNSSSKSTEQLVERSTEPIDENCVSPRDVFKEPAFYILWFIFLVNGQGVQFISSLYKAYGQTFIKDDVFLAWVGALAAVCNAGGRIMWGSFADRYSFKVAMMCLCCLFTVLMLTLGVTSLAGRWMFLVWICLLFLAFSGSFSLMPTACARSFGQTHYAKNYGLLFTSQVITSPISAVLTSSLKSAIGWYGMFYMVAAFSFISFILTISFKKKMPDGKDV</sequence>
<evidence type="ECO:0000259" key="8">
    <source>
        <dbReference type="PROSITE" id="PS50850"/>
    </source>
</evidence>
<dbReference type="InterPro" id="IPR052983">
    <property type="entry name" value="MFS_Riboflavin_Transporter"/>
</dbReference>
<evidence type="ECO:0000256" key="6">
    <source>
        <dbReference type="SAM" id="MobiDB-lite"/>
    </source>
</evidence>
<evidence type="ECO:0000256" key="2">
    <source>
        <dbReference type="ARBA" id="ARBA00022448"/>
    </source>
</evidence>
<name>A0AAN9APU0_9CAEN</name>